<proteinExistence type="predicted"/>
<gene>
    <name evidence="1" type="ORF">B0T16DRAFT_419704</name>
</gene>
<organism evidence="1 2">
    <name type="scientific">Cercophora newfieldiana</name>
    <dbReference type="NCBI Taxonomy" id="92897"/>
    <lineage>
        <taxon>Eukaryota</taxon>
        <taxon>Fungi</taxon>
        <taxon>Dikarya</taxon>
        <taxon>Ascomycota</taxon>
        <taxon>Pezizomycotina</taxon>
        <taxon>Sordariomycetes</taxon>
        <taxon>Sordariomycetidae</taxon>
        <taxon>Sordariales</taxon>
        <taxon>Lasiosphaeriaceae</taxon>
        <taxon>Cercophora</taxon>
    </lineage>
</organism>
<accession>A0AA39XW45</accession>
<dbReference type="AlphaFoldDB" id="A0AA39XW45"/>
<sequence>MRPLFPSITIRIHQPSSLLRDLRPPQINFLSRSHKLDALKRSRVRRRRTFRSQWSVQILRRQLRPSCIPTILWNHPRPDVLVPKTRGIRRRARQGLGCREDLDLAATSDARRRIELEPAVLVLGAWIPEGQEGAEGVRVRRLFVHAGARGGAGIGQWRPTVVAVVDADGVCLGFNGGGDDEGNLFVSGGGRGSGCQEEKGDEAWDHCACCVGPRRLVLCGCWMSGSQCENKSMDGILGFFGNSLHLYAQVRGKWLP</sequence>
<reference evidence="1" key="1">
    <citation type="submission" date="2023-06" db="EMBL/GenBank/DDBJ databases">
        <title>Genome-scale phylogeny and comparative genomics of the fungal order Sordariales.</title>
        <authorList>
            <consortium name="Lawrence Berkeley National Laboratory"/>
            <person name="Hensen N."/>
            <person name="Bonometti L."/>
            <person name="Westerberg I."/>
            <person name="Brannstrom I.O."/>
            <person name="Guillou S."/>
            <person name="Cros-Aarteil S."/>
            <person name="Calhoun S."/>
            <person name="Haridas S."/>
            <person name="Kuo A."/>
            <person name="Mondo S."/>
            <person name="Pangilinan J."/>
            <person name="Riley R."/>
            <person name="Labutti K."/>
            <person name="Andreopoulos B."/>
            <person name="Lipzen A."/>
            <person name="Chen C."/>
            <person name="Yanf M."/>
            <person name="Daum C."/>
            <person name="Ng V."/>
            <person name="Clum A."/>
            <person name="Steindorff A."/>
            <person name="Ohm R."/>
            <person name="Martin F."/>
            <person name="Silar P."/>
            <person name="Natvig D."/>
            <person name="Lalanne C."/>
            <person name="Gautier V."/>
            <person name="Ament-Velasquez S.L."/>
            <person name="Kruys A."/>
            <person name="Hutchinson M.I."/>
            <person name="Powell A.J."/>
            <person name="Barry K."/>
            <person name="Miller A.N."/>
            <person name="Grigoriev I.V."/>
            <person name="Debuchy R."/>
            <person name="Gladieux P."/>
            <person name="Thoren M.H."/>
            <person name="Johannesson H."/>
        </authorList>
    </citation>
    <scope>NUCLEOTIDE SEQUENCE</scope>
    <source>
        <strain evidence="1">SMH2532-1</strain>
    </source>
</reference>
<name>A0AA39XW45_9PEZI</name>
<dbReference type="EMBL" id="JAULSV010000006">
    <property type="protein sequence ID" value="KAK0641358.1"/>
    <property type="molecule type" value="Genomic_DNA"/>
</dbReference>
<evidence type="ECO:0000313" key="1">
    <source>
        <dbReference type="EMBL" id="KAK0641358.1"/>
    </source>
</evidence>
<protein>
    <submittedName>
        <fullName evidence="1">Uncharacterized protein</fullName>
    </submittedName>
</protein>
<evidence type="ECO:0000313" key="2">
    <source>
        <dbReference type="Proteomes" id="UP001174936"/>
    </source>
</evidence>
<comment type="caution">
    <text evidence="1">The sequence shown here is derived from an EMBL/GenBank/DDBJ whole genome shotgun (WGS) entry which is preliminary data.</text>
</comment>
<keyword evidence="2" id="KW-1185">Reference proteome</keyword>
<dbReference type="Proteomes" id="UP001174936">
    <property type="component" value="Unassembled WGS sequence"/>
</dbReference>